<dbReference type="EMBL" id="LAZR01036023">
    <property type="protein sequence ID" value="KKL25943.1"/>
    <property type="molecule type" value="Genomic_DNA"/>
</dbReference>
<reference evidence="1" key="1">
    <citation type="journal article" date="2015" name="Nature">
        <title>Complex archaea that bridge the gap between prokaryotes and eukaryotes.</title>
        <authorList>
            <person name="Spang A."/>
            <person name="Saw J.H."/>
            <person name="Jorgensen S.L."/>
            <person name="Zaremba-Niedzwiedzka K."/>
            <person name="Martijn J."/>
            <person name="Lind A.E."/>
            <person name="van Eijk R."/>
            <person name="Schleper C."/>
            <person name="Guy L."/>
            <person name="Ettema T.J."/>
        </authorList>
    </citation>
    <scope>NUCLEOTIDE SEQUENCE</scope>
</reference>
<proteinExistence type="predicted"/>
<gene>
    <name evidence="1" type="ORF">LCGC14_2400230</name>
</gene>
<name>A0A0F9EPZ8_9ZZZZ</name>
<sequence>MTNVITSVFDINSINYLLTEESTYRQHIDHYPLIFCTVNSIVNDFTIFSAIYLKNNKDFVIVGADINIQKNHDEQYSLLINHIISLRKIPSLCNIKIIFIPEKFAPESGRIKIGWDHGAITLDGGYIKSLLEKIRDINCREVEQYRDKDDKEKKGIQE</sequence>
<comment type="caution">
    <text evidence="1">The sequence shown here is derived from an EMBL/GenBank/DDBJ whole genome shotgun (WGS) entry which is preliminary data.</text>
</comment>
<dbReference type="AlphaFoldDB" id="A0A0F9EPZ8"/>
<organism evidence="1">
    <name type="scientific">marine sediment metagenome</name>
    <dbReference type="NCBI Taxonomy" id="412755"/>
    <lineage>
        <taxon>unclassified sequences</taxon>
        <taxon>metagenomes</taxon>
        <taxon>ecological metagenomes</taxon>
    </lineage>
</organism>
<evidence type="ECO:0000313" key="1">
    <source>
        <dbReference type="EMBL" id="KKL25943.1"/>
    </source>
</evidence>
<protein>
    <submittedName>
        <fullName evidence="1">Uncharacterized protein</fullName>
    </submittedName>
</protein>
<accession>A0A0F9EPZ8</accession>